<evidence type="ECO:0000313" key="13">
    <source>
        <dbReference type="EMBL" id="KYF56374.1"/>
    </source>
</evidence>
<keyword evidence="6 11" id="KW-0812">Transmembrane</keyword>
<comment type="subcellular location">
    <subcellularLocation>
        <location evidence="1">Cell membrane</location>
        <topology evidence="1">Multi-pass membrane protein</topology>
    </subcellularLocation>
</comment>
<comment type="caution">
    <text evidence="13">The sequence shown here is derived from an EMBL/GenBank/DDBJ whole genome shotgun (WGS) entry which is preliminary data.</text>
</comment>
<evidence type="ECO:0000256" key="5">
    <source>
        <dbReference type="ARBA" id="ARBA00022556"/>
    </source>
</evidence>
<proteinExistence type="predicted"/>
<gene>
    <name evidence="13" type="ORF">BE08_25640</name>
</gene>
<dbReference type="PANTHER" id="PTHR30561:SF9">
    <property type="entry name" value="4-AMINO-4-DEOXY-L-ARABINOSE-PHOSPHOUNDECAPRENOL FLIPPASE SUBUNIT ARNF-RELATED"/>
    <property type="match status" value="1"/>
</dbReference>
<keyword evidence="2" id="KW-1003">Cell membrane</keyword>
<dbReference type="SUPFAM" id="SSF103481">
    <property type="entry name" value="Multidrug resistance efflux transporter EmrE"/>
    <property type="match status" value="1"/>
</dbReference>
<dbReference type="Proteomes" id="UP000075420">
    <property type="component" value="Unassembled WGS sequence"/>
</dbReference>
<feature type="domain" description="EamA" evidence="12">
    <location>
        <begin position="48"/>
        <end position="119"/>
    </location>
</feature>
<evidence type="ECO:0000256" key="2">
    <source>
        <dbReference type="ARBA" id="ARBA00022475"/>
    </source>
</evidence>
<dbReference type="InterPro" id="IPR000390">
    <property type="entry name" value="Small_drug/metabolite_transptr"/>
</dbReference>
<evidence type="ECO:0000256" key="3">
    <source>
        <dbReference type="ARBA" id="ARBA00022516"/>
    </source>
</evidence>
<accession>A0A150PKY2</accession>
<evidence type="ECO:0000313" key="14">
    <source>
        <dbReference type="Proteomes" id="UP000075420"/>
    </source>
</evidence>
<dbReference type="PANTHER" id="PTHR30561">
    <property type="entry name" value="SMR FAMILY PROTON-DEPENDENT DRUG EFFLUX TRANSPORTER SUGE"/>
    <property type="match status" value="1"/>
</dbReference>
<keyword evidence="4" id="KW-0997">Cell inner membrane</keyword>
<sequence length="123" mass="13293">MAQGYLFLIIALVFNATANILMKLASRRVPAMEGLSLVQKGLALATNYHLVLGLVLFASNILFYVLALKRINLSVAYPIMSSGGFLIISVFSVYYLRETLTALQIGGIVMIAAGIAMVAYNMS</sequence>
<keyword evidence="8 11" id="KW-1133">Transmembrane helix</keyword>
<feature type="transmembrane region" description="Helical" evidence="11">
    <location>
        <begin position="102"/>
        <end position="120"/>
    </location>
</feature>
<feature type="transmembrane region" description="Helical" evidence="11">
    <location>
        <begin position="75"/>
        <end position="96"/>
    </location>
</feature>
<evidence type="ECO:0000256" key="6">
    <source>
        <dbReference type="ARBA" id="ARBA00022692"/>
    </source>
</evidence>
<keyword evidence="10 11" id="KW-0472">Membrane</keyword>
<evidence type="ECO:0000256" key="8">
    <source>
        <dbReference type="ARBA" id="ARBA00022989"/>
    </source>
</evidence>
<evidence type="ECO:0000256" key="1">
    <source>
        <dbReference type="ARBA" id="ARBA00004651"/>
    </source>
</evidence>
<reference evidence="13 14" key="1">
    <citation type="submission" date="2014-02" db="EMBL/GenBank/DDBJ databases">
        <title>The small core and large imbalanced accessory genome model reveals a collaborative survival strategy of Sorangium cellulosum strains in nature.</title>
        <authorList>
            <person name="Han K."/>
            <person name="Peng R."/>
            <person name="Blom J."/>
            <person name="Li Y.-Z."/>
        </authorList>
    </citation>
    <scope>NUCLEOTIDE SEQUENCE [LARGE SCALE GENOMIC DNA]</scope>
    <source>
        <strain evidence="13 14">So0157-25</strain>
    </source>
</reference>
<evidence type="ECO:0000256" key="10">
    <source>
        <dbReference type="ARBA" id="ARBA00023136"/>
    </source>
</evidence>
<dbReference type="GO" id="GO:0005886">
    <property type="term" value="C:plasma membrane"/>
    <property type="evidence" value="ECO:0007669"/>
    <property type="project" value="UniProtKB-SubCell"/>
</dbReference>
<evidence type="ECO:0000256" key="7">
    <source>
        <dbReference type="ARBA" id="ARBA00022985"/>
    </source>
</evidence>
<organism evidence="13 14">
    <name type="scientific">Sorangium cellulosum</name>
    <name type="common">Polyangium cellulosum</name>
    <dbReference type="NCBI Taxonomy" id="56"/>
    <lineage>
        <taxon>Bacteria</taxon>
        <taxon>Pseudomonadati</taxon>
        <taxon>Myxococcota</taxon>
        <taxon>Polyangia</taxon>
        <taxon>Polyangiales</taxon>
        <taxon>Polyangiaceae</taxon>
        <taxon>Sorangium</taxon>
    </lineage>
</organism>
<keyword evidence="5" id="KW-0441">Lipid A biosynthesis</keyword>
<evidence type="ECO:0000256" key="9">
    <source>
        <dbReference type="ARBA" id="ARBA00023098"/>
    </source>
</evidence>
<dbReference type="InterPro" id="IPR000620">
    <property type="entry name" value="EamA_dom"/>
</dbReference>
<protein>
    <recommendedName>
        <fullName evidence="12">EamA domain-containing protein</fullName>
    </recommendedName>
</protein>
<dbReference type="Pfam" id="PF00892">
    <property type="entry name" value="EamA"/>
    <property type="match status" value="1"/>
</dbReference>
<dbReference type="GO" id="GO:0022857">
    <property type="term" value="F:transmembrane transporter activity"/>
    <property type="evidence" value="ECO:0007669"/>
    <property type="project" value="InterPro"/>
</dbReference>
<evidence type="ECO:0000256" key="4">
    <source>
        <dbReference type="ARBA" id="ARBA00022519"/>
    </source>
</evidence>
<name>A0A150PKY2_SORCE</name>
<keyword evidence="3" id="KW-0444">Lipid biosynthesis</keyword>
<dbReference type="GO" id="GO:0009245">
    <property type="term" value="P:lipid A biosynthetic process"/>
    <property type="evidence" value="ECO:0007669"/>
    <property type="project" value="UniProtKB-KW"/>
</dbReference>
<dbReference type="AlphaFoldDB" id="A0A150PKY2"/>
<evidence type="ECO:0000259" key="12">
    <source>
        <dbReference type="Pfam" id="PF00892"/>
    </source>
</evidence>
<dbReference type="Gene3D" id="1.10.3730.20">
    <property type="match status" value="1"/>
</dbReference>
<dbReference type="EMBL" id="JELY01001263">
    <property type="protein sequence ID" value="KYF56374.1"/>
    <property type="molecule type" value="Genomic_DNA"/>
</dbReference>
<dbReference type="InterPro" id="IPR037185">
    <property type="entry name" value="EmrE-like"/>
</dbReference>
<evidence type="ECO:0000256" key="11">
    <source>
        <dbReference type="SAM" id="Phobius"/>
    </source>
</evidence>
<keyword evidence="9" id="KW-0443">Lipid metabolism</keyword>
<feature type="transmembrane region" description="Helical" evidence="11">
    <location>
        <begin position="42"/>
        <end position="68"/>
    </location>
</feature>
<keyword evidence="7" id="KW-0448">Lipopolysaccharide biosynthesis</keyword>
<dbReference type="GO" id="GO:0009103">
    <property type="term" value="P:lipopolysaccharide biosynthetic process"/>
    <property type="evidence" value="ECO:0007669"/>
    <property type="project" value="UniProtKB-KW"/>
</dbReference>